<evidence type="ECO:0000256" key="7">
    <source>
        <dbReference type="ARBA" id="ARBA00023136"/>
    </source>
</evidence>
<evidence type="ECO:0000256" key="11">
    <source>
        <dbReference type="SAM" id="MobiDB-lite"/>
    </source>
</evidence>
<comment type="subcellular location">
    <subcellularLocation>
        <location evidence="1">Cell membrane</location>
        <topology evidence="1">Multi-pass membrane protein</topology>
    </subcellularLocation>
</comment>
<dbReference type="Pfam" id="PF00001">
    <property type="entry name" value="7tm_1"/>
    <property type="match status" value="1"/>
</dbReference>
<reference evidence="14 15" key="1">
    <citation type="journal article" date="2015" name="Genome Biol. Evol.">
        <title>The genome of winter moth (Operophtera brumata) provides a genomic perspective on sexual dimorphism and phenology.</title>
        <authorList>
            <person name="Derks M.F."/>
            <person name="Smit S."/>
            <person name="Salis L."/>
            <person name="Schijlen E."/>
            <person name="Bossers A."/>
            <person name="Mateman C."/>
            <person name="Pijl A.S."/>
            <person name="de Ridder D."/>
            <person name="Groenen M.A."/>
            <person name="Visser M.E."/>
            <person name="Megens H.J."/>
        </authorList>
    </citation>
    <scope>NUCLEOTIDE SEQUENCE [LARGE SCALE GENOMIC DNA]</scope>
    <source>
        <strain evidence="14">WM2013NL</strain>
        <tissue evidence="14">Head and thorax</tissue>
    </source>
</reference>
<evidence type="ECO:0000256" key="4">
    <source>
        <dbReference type="ARBA" id="ARBA00022692"/>
    </source>
</evidence>
<dbReference type="Gene3D" id="1.20.1070.10">
    <property type="entry name" value="Rhodopsin 7-helix transmembrane proteins"/>
    <property type="match status" value="1"/>
</dbReference>
<evidence type="ECO:0000313" key="14">
    <source>
        <dbReference type="EMBL" id="KOB71780.1"/>
    </source>
</evidence>
<keyword evidence="15" id="KW-1185">Reference proteome</keyword>
<evidence type="ECO:0000259" key="13">
    <source>
        <dbReference type="PROSITE" id="PS50262"/>
    </source>
</evidence>
<accession>A0A0L7L8U4</accession>
<keyword evidence="5 12" id="KW-1133">Transmembrane helix</keyword>
<gene>
    <name evidence="14" type="ORF">OBRU01_13708</name>
</gene>
<dbReference type="InterPro" id="IPR000611">
    <property type="entry name" value="NPY_rcpt"/>
</dbReference>
<evidence type="ECO:0000256" key="12">
    <source>
        <dbReference type="SAM" id="Phobius"/>
    </source>
</evidence>
<dbReference type="AlphaFoldDB" id="A0A0L7L8U4"/>
<dbReference type="InterPro" id="IPR017452">
    <property type="entry name" value="GPCR_Rhodpsn_7TM"/>
</dbReference>
<organism evidence="14 15">
    <name type="scientific">Operophtera brumata</name>
    <name type="common">Winter moth</name>
    <name type="synonym">Phalaena brumata</name>
    <dbReference type="NCBI Taxonomy" id="104452"/>
    <lineage>
        <taxon>Eukaryota</taxon>
        <taxon>Metazoa</taxon>
        <taxon>Ecdysozoa</taxon>
        <taxon>Arthropoda</taxon>
        <taxon>Hexapoda</taxon>
        <taxon>Insecta</taxon>
        <taxon>Pterygota</taxon>
        <taxon>Neoptera</taxon>
        <taxon>Endopterygota</taxon>
        <taxon>Lepidoptera</taxon>
        <taxon>Glossata</taxon>
        <taxon>Ditrysia</taxon>
        <taxon>Geometroidea</taxon>
        <taxon>Geometridae</taxon>
        <taxon>Larentiinae</taxon>
        <taxon>Operophtera</taxon>
    </lineage>
</organism>
<dbReference type="InterPro" id="IPR000276">
    <property type="entry name" value="GPCR_Rhodpsn"/>
</dbReference>
<evidence type="ECO:0000256" key="9">
    <source>
        <dbReference type="ARBA" id="ARBA00023224"/>
    </source>
</evidence>
<feature type="compositionally biased region" description="Polar residues" evidence="11">
    <location>
        <begin position="1"/>
        <end position="21"/>
    </location>
</feature>
<evidence type="ECO:0000256" key="10">
    <source>
        <dbReference type="RuleBase" id="RU000688"/>
    </source>
</evidence>
<keyword evidence="9 10" id="KW-0807">Transducer</keyword>
<evidence type="ECO:0000256" key="2">
    <source>
        <dbReference type="ARBA" id="ARBA00010663"/>
    </source>
</evidence>
<dbReference type="PRINTS" id="PR00237">
    <property type="entry name" value="GPCRRHODOPSN"/>
</dbReference>
<dbReference type="GO" id="GO:0005886">
    <property type="term" value="C:plasma membrane"/>
    <property type="evidence" value="ECO:0007669"/>
    <property type="project" value="UniProtKB-SubCell"/>
</dbReference>
<dbReference type="SUPFAM" id="SSF81321">
    <property type="entry name" value="Family A G protein-coupled receptor-like"/>
    <property type="match status" value="1"/>
</dbReference>
<feature type="transmembrane region" description="Helical" evidence="12">
    <location>
        <begin position="138"/>
        <end position="156"/>
    </location>
</feature>
<keyword evidence="4 10" id="KW-0812">Transmembrane</keyword>
<keyword evidence="3" id="KW-1003">Cell membrane</keyword>
<comment type="similarity">
    <text evidence="2 10">Belongs to the G-protein coupled receptor 1 family.</text>
</comment>
<keyword evidence="8 10" id="KW-0675">Receptor</keyword>
<feature type="region of interest" description="Disordered" evidence="11">
    <location>
        <begin position="1"/>
        <end position="25"/>
    </location>
</feature>
<keyword evidence="6 10" id="KW-0297">G-protein coupled receptor</keyword>
<feature type="domain" description="G-protein coupled receptors family 1 profile" evidence="13">
    <location>
        <begin position="76"/>
        <end position="282"/>
    </location>
</feature>
<sequence>MINESLNNETNGAYHTSSPTTIDDRLKAPSNASWTTDYESVCNPTYDTTGDFLSSPMFHSVIYIMYGIVFLLALCGNGLVCFIVQTSPRMKTVTNYFIMNLAVGDILLTLFCVPFTFVSMLVLRYWPFGAVMCKVVNYSQAVSVLVSAYTLLAISIDRYMAIMHPLKPRLGKTAAKMVVAGVWLGALTTAAPIAVVSQLKRPTDWHQYCQADVCLEQWERAEQSEQYTCALLALQFALPLSALVWTYARIAHVVWGGRPPGEAHCARDSRMQRSKRKVLWTLHAEDESWGRWWGMPYVWFASHWLAMSHSCYNP</sequence>
<comment type="caution">
    <text evidence="14">The sequence shown here is derived from an EMBL/GenBank/DDBJ whole genome shotgun (WGS) entry which is preliminary data.</text>
</comment>
<evidence type="ECO:0000256" key="1">
    <source>
        <dbReference type="ARBA" id="ARBA00004651"/>
    </source>
</evidence>
<dbReference type="GO" id="GO:0004983">
    <property type="term" value="F:neuropeptide Y receptor activity"/>
    <property type="evidence" value="ECO:0007669"/>
    <property type="project" value="InterPro"/>
</dbReference>
<evidence type="ECO:0000256" key="8">
    <source>
        <dbReference type="ARBA" id="ARBA00023170"/>
    </source>
</evidence>
<evidence type="ECO:0000313" key="15">
    <source>
        <dbReference type="Proteomes" id="UP000037510"/>
    </source>
</evidence>
<evidence type="ECO:0000256" key="6">
    <source>
        <dbReference type="ARBA" id="ARBA00023040"/>
    </source>
</evidence>
<name>A0A0L7L8U4_OPEBR</name>
<dbReference type="STRING" id="104452.A0A0L7L8U4"/>
<feature type="transmembrane region" description="Helical" evidence="12">
    <location>
        <begin position="96"/>
        <end position="126"/>
    </location>
</feature>
<keyword evidence="7 12" id="KW-0472">Membrane</keyword>
<dbReference type="PROSITE" id="PS00237">
    <property type="entry name" value="G_PROTEIN_RECEP_F1_1"/>
    <property type="match status" value="1"/>
</dbReference>
<feature type="transmembrane region" description="Helical" evidence="12">
    <location>
        <begin position="61"/>
        <end position="84"/>
    </location>
</feature>
<dbReference type="PANTHER" id="PTHR24238">
    <property type="entry name" value="G-PROTEIN COUPLED RECEPTOR"/>
    <property type="match status" value="1"/>
</dbReference>
<dbReference type="PRINTS" id="PR01012">
    <property type="entry name" value="NRPEPTIDEYR"/>
</dbReference>
<proteinExistence type="inferred from homology"/>
<protein>
    <submittedName>
        <fullName evidence="14">Neuropeptide receptor A19</fullName>
    </submittedName>
</protein>
<feature type="transmembrane region" description="Helical" evidence="12">
    <location>
        <begin position="177"/>
        <end position="196"/>
    </location>
</feature>
<dbReference type="PANTHER" id="PTHR24238:SF73">
    <property type="entry name" value="RYAMIDE RECEPTOR"/>
    <property type="match status" value="1"/>
</dbReference>
<dbReference type="EMBL" id="JTDY01002261">
    <property type="protein sequence ID" value="KOB71780.1"/>
    <property type="molecule type" value="Genomic_DNA"/>
</dbReference>
<evidence type="ECO:0000256" key="5">
    <source>
        <dbReference type="ARBA" id="ARBA00022989"/>
    </source>
</evidence>
<dbReference type="Proteomes" id="UP000037510">
    <property type="component" value="Unassembled WGS sequence"/>
</dbReference>
<feature type="non-terminal residue" evidence="14">
    <location>
        <position position="314"/>
    </location>
</feature>
<evidence type="ECO:0000256" key="3">
    <source>
        <dbReference type="ARBA" id="ARBA00022475"/>
    </source>
</evidence>
<dbReference type="PROSITE" id="PS50262">
    <property type="entry name" value="G_PROTEIN_RECEP_F1_2"/>
    <property type="match status" value="1"/>
</dbReference>